<keyword evidence="5" id="KW-1185">Reference proteome</keyword>
<comment type="similarity">
    <text evidence="3">Belongs to the KLHDC10 family.</text>
</comment>
<evidence type="ECO:0000313" key="6">
    <source>
        <dbReference type="WBParaSite" id="ACRNAN_scaffold2297.g27166.t1"/>
    </source>
</evidence>
<dbReference type="SUPFAM" id="SSF50965">
    <property type="entry name" value="Galactose oxidase, central domain"/>
    <property type="match status" value="1"/>
</dbReference>
<evidence type="ECO:0000256" key="1">
    <source>
        <dbReference type="ARBA" id="ARBA00022441"/>
    </source>
</evidence>
<dbReference type="WBParaSite" id="ACRNAN_scaffold2297.g27166.t1">
    <property type="protein sequence ID" value="ACRNAN_scaffold2297.g27166.t1"/>
    <property type="gene ID" value="ACRNAN_scaffold2297.g27166"/>
</dbReference>
<dbReference type="InterPro" id="IPR011043">
    <property type="entry name" value="Gal_Oxase/kelch_b-propeller"/>
</dbReference>
<dbReference type="InterPro" id="IPR052125">
    <property type="entry name" value="KLHDC10"/>
</dbReference>
<evidence type="ECO:0000313" key="5">
    <source>
        <dbReference type="Proteomes" id="UP000887540"/>
    </source>
</evidence>
<dbReference type="InterPro" id="IPR015915">
    <property type="entry name" value="Kelch-typ_b-propeller"/>
</dbReference>
<evidence type="ECO:0000256" key="3">
    <source>
        <dbReference type="ARBA" id="ARBA00038487"/>
    </source>
</evidence>
<name>A0A914DBY7_9BILA</name>
<organism evidence="5 6">
    <name type="scientific">Acrobeloides nanus</name>
    <dbReference type="NCBI Taxonomy" id="290746"/>
    <lineage>
        <taxon>Eukaryota</taxon>
        <taxon>Metazoa</taxon>
        <taxon>Ecdysozoa</taxon>
        <taxon>Nematoda</taxon>
        <taxon>Chromadorea</taxon>
        <taxon>Rhabditida</taxon>
        <taxon>Tylenchina</taxon>
        <taxon>Cephalobomorpha</taxon>
        <taxon>Cephaloboidea</taxon>
        <taxon>Cephalobidae</taxon>
        <taxon>Acrobeloides</taxon>
    </lineage>
</organism>
<dbReference type="Pfam" id="PF24681">
    <property type="entry name" value="Kelch_KLHDC2_KLHL20_DRC7"/>
    <property type="match status" value="1"/>
</dbReference>
<accession>A0A914DBY7</accession>
<dbReference type="InterPro" id="IPR006652">
    <property type="entry name" value="Kelch_1"/>
</dbReference>
<keyword evidence="1" id="KW-0880">Kelch repeat</keyword>
<dbReference type="GO" id="GO:0032874">
    <property type="term" value="P:positive regulation of stress-activated MAPK cascade"/>
    <property type="evidence" value="ECO:0007669"/>
    <property type="project" value="TreeGrafter"/>
</dbReference>
<dbReference type="AlphaFoldDB" id="A0A914DBY7"/>
<proteinExistence type="inferred from homology"/>
<protein>
    <recommendedName>
        <fullName evidence="4">Kelch domain-containing protein 10</fullName>
    </recommendedName>
</protein>
<evidence type="ECO:0000256" key="2">
    <source>
        <dbReference type="ARBA" id="ARBA00022737"/>
    </source>
</evidence>
<sequence length="302" mass="34154">MHEEYLYVIGGYHPDSSILKDIWRLNTKSNAWETCHVTNLLPSTMASFSLSQYLSYHMLLFGGTSFPFGHNQSNELYSLFKRDGYFNLVLEKASGDIPPPCYGSAFISAGDTHYLVGGTTGREYNSHIWKLEKKNSWHWTKLTNETTHLLPKGRYKHEAFIKETLIFIFGGGSTVDAEPLDKLPVFDTASKNFITISTSPDSKYGFPLPRKCFGAVQHEESVYIIGGCSHDDQKMANVLNDLWRIDLATFQWTKLEVVLPVGVFFHSASITPDGWIYIFGGNCDGQSKVRTNIVQRFSIYST</sequence>
<dbReference type="PANTHER" id="PTHR46428">
    <property type="entry name" value="KELCH DOMAIN-CONTAINING PROTEIN 10"/>
    <property type="match status" value="1"/>
</dbReference>
<dbReference type="Proteomes" id="UP000887540">
    <property type="component" value="Unplaced"/>
</dbReference>
<reference evidence="6" key="1">
    <citation type="submission" date="2022-11" db="UniProtKB">
        <authorList>
            <consortium name="WormBaseParasite"/>
        </authorList>
    </citation>
    <scope>IDENTIFICATION</scope>
</reference>
<dbReference type="SMART" id="SM00612">
    <property type="entry name" value="Kelch"/>
    <property type="match status" value="2"/>
</dbReference>
<dbReference type="PANTHER" id="PTHR46428:SF1">
    <property type="entry name" value="KELCH DOMAIN-CONTAINING PROTEIN 10"/>
    <property type="match status" value="1"/>
</dbReference>
<evidence type="ECO:0000256" key="4">
    <source>
        <dbReference type="ARBA" id="ARBA00041041"/>
    </source>
</evidence>
<dbReference type="Gene3D" id="2.120.10.80">
    <property type="entry name" value="Kelch-type beta propeller"/>
    <property type="match status" value="2"/>
</dbReference>
<keyword evidence="2" id="KW-0677">Repeat</keyword>